<dbReference type="Ensembl" id="ENSACLT00000029486.2">
    <property type="protein sequence ID" value="ENSACLP00000028809.2"/>
    <property type="gene ID" value="ENSACLG00000019545.2"/>
</dbReference>
<dbReference type="InterPro" id="IPR009057">
    <property type="entry name" value="Homeodomain-like_sf"/>
</dbReference>
<evidence type="ECO:0000259" key="6">
    <source>
        <dbReference type="PROSITE" id="PS50071"/>
    </source>
</evidence>
<dbReference type="InterPro" id="IPR001356">
    <property type="entry name" value="HD"/>
</dbReference>
<dbReference type="GO" id="GO:0005634">
    <property type="term" value="C:nucleus"/>
    <property type="evidence" value="ECO:0007669"/>
    <property type="project" value="UniProtKB-SubCell"/>
</dbReference>
<dbReference type="SMART" id="SM00389">
    <property type="entry name" value="HOX"/>
    <property type="match status" value="1"/>
</dbReference>
<dbReference type="GO" id="GO:0000981">
    <property type="term" value="F:DNA-binding transcription factor activity, RNA polymerase II-specific"/>
    <property type="evidence" value="ECO:0007669"/>
    <property type="project" value="TreeGrafter"/>
</dbReference>
<evidence type="ECO:0000313" key="7">
    <source>
        <dbReference type="Ensembl" id="ENSACLP00000028809.2"/>
    </source>
</evidence>
<accession>A0A3P8QIJ5</accession>
<dbReference type="PANTHER" id="PTHR24327">
    <property type="entry name" value="HOMEOBOX PROTEIN"/>
    <property type="match status" value="1"/>
</dbReference>
<reference evidence="7" key="1">
    <citation type="submission" date="2018-05" db="EMBL/GenBank/DDBJ databases">
        <authorList>
            <person name="Datahose"/>
        </authorList>
    </citation>
    <scope>NUCLEOTIDE SEQUENCE</scope>
</reference>
<dbReference type="PANTHER" id="PTHR24327:SF35">
    <property type="entry name" value="BRAIN-SPECIFIC HOMEOBOX PROTEIN HOMOLOG"/>
    <property type="match status" value="1"/>
</dbReference>
<keyword evidence="2 4" id="KW-0371">Homeobox</keyword>
<dbReference type="PROSITE" id="PS50071">
    <property type="entry name" value="HOMEOBOX_2"/>
    <property type="match status" value="1"/>
</dbReference>
<dbReference type="Gene3D" id="1.10.10.60">
    <property type="entry name" value="Homeodomain-like"/>
    <property type="match status" value="1"/>
</dbReference>
<evidence type="ECO:0000256" key="3">
    <source>
        <dbReference type="ARBA" id="ARBA00023242"/>
    </source>
</evidence>
<keyword evidence="3 4" id="KW-0539">Nucleus</keyword>
<dbReference type="Proteomes" id="UP000265100">
    <property type="component" value="Chromosome 9"/>
</dbReference>
<comment type="subcellular location">
    <subcellularLocation>
        <location evidence="4 5">Nucleus</location>
    </subcellularLocation>
</comment>
<feature type="DNA-binding region" description="Homeobox" evidence="4">
    <location>
        <begin position="96"/>
        <end position="157"/>
    </location>
</feature>
<evidence type="ECO:0000256" key="1">
    <source>
        <dbReference type="ARBA" id="ARBA00023125"/>
    </source>
</evidence>
<dbReference type="Bgee" id="ENSACLG00000019545">
    <property type="expression patterns" value="Expressed in ovary and 1 other cell type or tissue"/>
</dbReference>
<dbReference type="CDD" id="cd00086">
    <property type="entry name" value="homeodomain"/>
    <property type="match status" value="1"/>
</dbReference>
<evidence type="ECO:0000256" key="2">
    <source>
        <dbReference type="ARBA" id="ARBA00023155"/>
    </source>
</evidence>
<evidence type="ECO:0000256" key="5">
    <source>
        <dbReference type="RuleBase" id="RU000682"/>
    </source>
</evidence>
<protein>
    <recommendedName>
        <fullName evidence="6">Homeobox domain-containing protein</fullName>
    </recommendedName>
</protein>
<dbReference type="GO" id="GO:0000978">
    <property type="term" value="F:RNA polymerase II cis-regulatory region sequence-specific DNA binding"/>
    <property type="evidence" value="ECO:0007669"/>
    <property type="project" value="TreeGrafter"/>
</dbReference>
<organism evidence="7 8">
    <name type="scientific">Astatotilapia calliptera</name>
    <name type="common">Eastern happy</name>
    <name type="synonym">Chromis callipterus</name>
    <dbReference type="NCBI Taxonomy" id="8154"/>
    <lineage>
        <taxon>Eukaryota</taxon>
        <taxon>Metazoa</taxon>
        <taxon>Chordata</taxon>
        <taxon>Craniata</taxon>
        <taxon>Vertebrata</taxon>
        <taxon>Euteleostomi</taxon>
        <taxon>Actinopterygii</taxon>
        <taxon>Neopterygii</taxon>
        <taxon>Teleostei</taxon>
        <taxon>Neoteleostei</taxon>
        <taxon>Acanthomorphata</taxon>
        <taxon>Ovalentaria</taxon>
        <taxon>Cichlomorphae</taxon>
        <taxon>Cichliformes</taxon>
        <taxon>Cichlidae</taxon>
        <taxon>African cichlids</taxon>
        <taxon>Pseudocrenilabrinae</taxon>
        <taxon>Haplochromini</taxon>
        <taxon>Astatotilapia</taxon>
    </lineage>
</organism>
<name>A0A3P8QIJ5_ASTCA</name>
<sequence>LTKEEAQPPTFLPTPTNLLKSPGVLLLSLKSISLKFLSCLVWSSFSRDTYSSFPALITGILKMEDYGMHFSPGMYSGSNTVTSTMCVMEEKAKVLKGRTRGLFSDSQLKTLDHHFNQKIYPDPQEMTELSELTGLTYKQVSVKTWFQNRRRKFRKIPDSQHLNQGVPLHVKRVQIIRPTILMLWAMLSLDLNGPSTTNPRCLAGRCHQATDIMIATPVS</sequence>
<keyword evidence="1 4" id="KW-0238">DNA-binding</keyword>
<proteinExistence type="predicted"/>
<keyword evidence="8" id="KW-1185">Reference proteome</keyword>
<evidence type="ECO:0000313" key="8">
    <source>
        <dbReference type="Proteomes" id="UP000265100"/>
    </source>
</evidence>
<reference evidence="7" key="3">
    <citation type="submission" date="2025-09" db="UniProtKB">
        <authorList>
            <consortium name="Ensembl"/>
        </authorList>
    </citation>
    <scope>IDENTIFICATION</scope>
</reference>
<dbReference type="GeneTree" id="ENSGT00520000059940"/>
<dbReference type="AlphaFoldDB" id="A0A3P8QIJ5"/>
<reference evidence="7" key="2">
    <citation type="submission" date="2025-08" db="UniProtKB">
        <authorList>
            <consortium name="Ensembl"/>
        </authorList>
    </citation>
    <scope>IDENTIFICATION</scope>
</reference>
<evidence type="ECO:0000256" key="4">
    <source>
        <dbReference type="PROSITE-ProRule" id="PRU00108"/>
    </source>
</evidence>
<dbReference type="Pfam" id="PF00046">
    <property type="entry name" value="Homeodomain"/>
    <property type="match status" value="1"/>
</dbReference>
<dbReference type="InterPro" id="IPR050460">
    <property type="entry name" value="Distal-less_Homeobox_TF"/>
</dbReference>
<dbReference type="SUPFAM" id="SSF46689">
    <property type="entry name" value="Homeodomain-like"/>
    <property type="match status" value="1"/>
</dbReference>
<feature type="domain" description="Homeobox" evidence="6">
    <location>
        <begin position="94"/>
        <end position="156"/>
    </location>
</feature>